<dbReference type="AlphaFoldDB" id="X1ASY0"/>
<feature type="non-terminal residue" evidence="2">
    <location>
        <position position="1"/>
    </location>
</feature>
<accession>X1ASY0</accession>
<evidence type="ECO:0000313" key="2">
    <source>
        <dbReference type="EMBL" id="GAG75383.1"/>
    </source>
</evidence>
<sequence>IQSPYFNGKYINNYMNSQVFTAFYADNIIVILRNLYMNCICTFLLCVNISVAFFNKYLSKQRTGLKYNFQGFLDSSKRGKQVDIKLWRKEMKVASAWP</sequence>
<gene>
    <name evidence="2" type="ORF">S01H4_30669</name>
</gene>
<name>X1ASY0_9ZZZZ</name>
<keyword evidence="1" id="KW-0472">Membrane</keyword>
<evidence type="ECO:0000256" key="1">
    <source>
        <dbReference type="SAM" id="Phobius"/>
    </source>
</evidence>
<organism evidence="2">
    <name type="scientific">marine sediment metagenome</name>
    <dbReference type="NCBI Taxonomy" id="412755"/>
    <lineage>
        <taxon>unclassified sequences</taxon>
        <taxon>metagenomes</taxon>
        <taxon>ecological metagenomes</taxon>
    </lineage>
</organism>
<keyword evidence="1" id="KW-1133">Transmembrane helix</keyword>
<dbReference type="EMBL" id="BART01015850">
    <property type="protein sequence ID" value="GAG75383.1"/>
    <property type="molecule type" value="Genomic_DNA"/>
</dbReference>
<proteinExistence type="predicted"/>
<keyword evidence="1" id="KW-0812">Transmembrane</keyword>
<reference evidence="2" key="1">
    <citation type="journal article" date="2014" name="Front. Microbiol.">
        <title>High frequency of phylogenetically diverse reductive dehalogenase-homologous genes in deep subseafloor sedimentary metagenomes.</title>
        <authorList>
            <person name="Kawai M."/>
            <person name="Futagami T."/>
            <person name="Toyoda A."/>
            <person name="Takaki Y."/>
            <person name="Nishi S."/>
            <person name="Hori S."/>
            <person name="Arai W."/>
            <person name="Tsubouchi T."/>
            <person name="Morono Y."/>
            <person name="Uchiyama I."/>
            <person name="Ito T."/>
            <person name="Fujiyama A."/>
            <person name="Inagaki F."/>
            <person name="Takami H."/>
        </authorList>
    </citation>
    <scope>NUCLEOTIDE SEQUENCE</scope>
    <source>
        <strain evidence="2">Expedition CK06-06</strain>
    </source>
</reference>
<feature type="transmembrane region" description="Helical" evidence="1">
    <location>
        <begin position="35"/>
        <end position="54"/>
    </location>
</feature>
<protein>
    <submittedName>
        <fullName evidence="2">Uncharacterized protein</fullName>
    </submittedName>
</protein>
<comment type="caution">
    <text evidence="2">The sequence shown here is derived from an EMBL/GenBank/DDBJ whole genome shotgun (WGS) entry which is preliminary data.</text>
</comment>